<protein>
    <submittedName>
        <fullName evidence="1">Uncharacterized protein</fullName>
    </submittedName>
</protein>
<dbReference type="HOGENOM" id="CLU_2738776_0_0_6"/>
<proteinExistence type="predicted"/>
<keyword evidence="2" id="KW-1185">Reference proteome</keyword>
<organism evidence="1 2">
    <name type="scientific">Thioploca ingrica</name>
    <dbReference type="NCBI Taxonomy" id="40754"/>
    <lineage>
        <taxon>Bacteria</taxon>
        <taxon>Pseudomonadati</taxon>
        <taxon>Pseudomonadota</taxon>
        <taxon>Gammaproteobacteria</taxon>
        <taxon>Thiotrichales</taxon>
        <taxon>Thiotrichaceae</taxon>
        <taxon>Thioploca</taxon>
    </lineage>
</organism>
<accession>A0A090AEE8</accession>
<dbReference type="AlphaFoldDB" id="A0A090AEE8"/>
<evidence type="ECO:0000313" key="1">
    <source>
        <dbReference type="EMBL" id="BAP56338.1"/>
    </source>
</evidence>
<dbReference type="EMBL" id="AP014633">
    <property type="protein sequence ID" value="BAP56338.1"/>
    <property type="molecule type" value="Genomic_DNA"/>
</dbReference>
<gene>
    <name evidence="1" type="ORF">THII_2041</name>
</gene>
<dbReference type="KEGG" id="tig:THII_2041"/>
<name>A0A090AEE8_9GAMM</name>
<sequence>MKEILTLIVTNILAILKGVFNGKRWRQLLTLMVTLWNEDLFDDPTFREVIHKLIDKNQAVPKKILRQRTSG</sequence>
<evidence type="ECO:0000313" key="2">
    <source>
        <dbReference type="Proteomes" id="UP000031623"/>
    </source>
</evidence>
<dbReference type="Proteomes" id="UP000031623">
    <property type="component" value="Chromosome"/>
</dbReference>
<reference evidence="1 2" key="1">
    <citation type="journal article" date="2014" name="ISME J.">
        <title>Ecophysiology of Thioploca ingrica as revealed by the complete genome sequence supplemented with proteomic evidence.</title>
        <authorList>
            <person name="Kojima H."/>
            <person name="Ogura Y."/>
            <person name="Yamamoto N."/>
            <person name="Togashi T."/>
            <person name="Mori H."/>
            <person name="Watanabe T."/>
            <person name="Nemoto F."/>
            <person name="Kurokawa K."/>
            <person name="Hayashi T."/>
            <person name="Fukui M."/>
        </authorList>
    </citation>
    <scope>NUCLEOTIDE SEQUENCE [LARGE SCALE GENOMIC DNA]</scope>
</reference>